<dbReference type="EMBL" id="FMHT01000003">
    <property type="protein sequence ID" value="SCL34519.1"/>
    <property type="molecule type" value="Genomic_DNA"/>
</dbReference>
<name>A0A1C6SYT0_9ACTN</name>
<dbReference type="Proteomes" id="UP000199699">
    <property type="component" value="Unassembled WGS sequence"/>
</dbReference>
<evidence type="ECO:0000313" key="1">
    <source>
        <dbReference type="EMBL" id="SCL34519.1"/>
    </source>
</evidence>
<proteinExistence type="predicted"/>
<dbReference type="RefSeq" id="WP_245712884.1">
    <property type="nucleotide sequence ID" value="NZ_FMHT01000003.1"/>
</dbReference>
<dbReference type="AlphaFoldDB" id="A0A1C6SYT0"/>
<organism evidence="1 2">
    <name type="scientific">Micromonospora nigra</name>
    <dbReference type="NCBI Taxonomy" id="145857"/>
    <lineage>
        <taxon>Bacteria</taxon>
        <taxon>Bacillati</taxon>
        <taxon>Actinomycetota</taxon>
        <taxon>Actinomycetes</taxon>
        <taxon>Micromonosporales</taxon>
        <taxon>Micromonosporaceae</taxon>
        <taxon>Micromonospora</taxon>
    </lineage>
</organism>
<evidence type="ECO:0008006" key="3">
    <source>
        <dbReference type="Google" id="ProtNLM"/>
    </source>
</evidence>
<reference evidence="1 2" key="1">
    <citation type="submission" date="2016-06" db="EMBL/GenBank/DDBJ databases">
        <authorList>
            <person name="Kjaerup R.B."/>
            <person name="Dalgaard T.S."/>
            <person name="Juul-Madsen H.R."/>
        </authorList>
    </citation>
    <scope>NUCLEOTIDE SEQUENCE [LARGE SCALE GENOMIC DNA]</scope>
    <source>
        <strain evidence="1 2">DSM 43818</strain>
    </source>
</reference>
<gene>
    <name evidence="1" type="ORF">GA0070616_4989</name>
</gene>
<evidence type="ECO:0000313" key="2">
    <source>
        <dbReference type="Proteomes" id="UP000199699"/>
    </source>
</evidence>
<dbReference type="STRING" id="145857.GA0070616_4989"/>
<sequence>MSKAFVVRYEMRPDTADTNQALVENVFRELAEKAPEGIRYASFRLADGVTFVHVGVMDDDAAALTDFAAFAEFGKGFGDRAAGQPVASGATLVGSYGFIP</sequence>
<keyword evidence="2" id="KW-1185">Reference proteome</keyword>
<accession>A0A1C6SYT0</accession>
<protein>
    <recommendedName>
        <fullName evidence="3">Quinol monooxygenase YgiN</fullName>
    </recommendedName>
</protein>